<evidence type="ECO:0000313" key="14">
    <source>
        <dbReference type="EMBL" id="KAG8434557.1"/>
    </source>
</evidence>
<comment type="subcellular location">
    <subcellularLocation>
        <location evidence="2">Cytoplasm</location>
        <location evidence="2">Cytoskeleton</location>
        <location evidence="2">Flagellum axoneme</location>
    </subcellularLocation>
</comment>
<proteinExistence type="inferred from homology"/>
<comment type="similarity">
    <text evidence="10">Belongs to the DRC12 family.</text>
</comment>
<protein>
    <recommendedName>
        <fullName evidence="11">Dynein regulatory complex protein 12</fullName>
    </recommendedName>
</protein>
<evidence type="ECO:0000256" key="3">
    <source>
        <dbReference type="ARBA" id="ARBA00011248"/>
    </source>
</evidence>
<keyword evidence="15" id="KW-1185">Reference proteome</keyword>
<evidence type="ECO:0000313" key="15">
    <source>
        <dbReference type="Proteomes" id="UP000812440"/>
    </source>
</evidence>
<evidence type="ECO:0000256" key="7">
    <source>
        <dbReference type="ARBA" id="ARBA00023069"/>
    </source>
</evidence>
<name>A0A8T2ISI9_9PIPI</name>
<dbReference type="EMBL" id="JAACNH010000008">
    <property type="protein sequence ID" value="KAG8434557.1"/>
    <property type="molecule type" value="Genomic_DNA"/>
</dbReference>
<keyword evidence="4" id="KW-0963">Cytoplasm</keyword>
<evidence type="ECO:0000256" key="5">
    <source>
        <dbReference type="ARBA" id="ARBA00022846"/>
    </source>
</evidence>
<evidence type="ECO:0000256" key="11">
    <source>
        <dbReference type="ARBA" id="ARBA00044800"/>
    </source>
</evidence>
<comment type="caution">
    <text evidence="14">The sequence shown here is derived from an EMBL/GenBank/DDBJ whole genome shotgun (WGS) entry which is preliminary data.</text>
</comment>
<evidence type="ECO:0000256" key="2">
    <source>
        <dbReference type="ARBA" id="ARBA00004611"/>
    </source>
</evidence>
<sequence>MPPKLKAKSQKKKGKKQKDGKNSVEEQYWKAALEVEVLQDHLALGRQVTRRTQEHKEELRAKLQELQEGLQEEKDAKQAIYSEMTRQQRNLEQESTASIQTLREEVAELRLQLAKSQQALHALQEESERMKSEKDAQIAGLQEEVENMETEYGNLLHSCLDKMLSKLSVAGQQWKDQALLTHQHHKQILKDYGLNPLEF</sequence>
<comment type="subunit">
    <text evidence="3">Component of the nexin-dynein regulatory complex (N-DRC).</text>
</comment>
<keyword evidence="9" id="KW-0966">Cell projection</keyword>
<keyword evidence="7" id="KW-0969">Cilium</keyword>
<dbReference type="OrthoDB" id="10264405at2759"/>
<evidence type="ECO:0000256" key="4">
    <source>
        <dbReference type="ARBA" id="ARBA00022490"/>
    </source>
</evidence>
<evidence type="ECO:0000256" key="13">
    <source>
        <dbReference type="SAM" id="MobiDB-lite"/>
    </source>
</evidence>
<keyword evidence="5" id="KW-0282">Flagellum</keyword>
<feature type="coiled-coil region" evidence="12">
    <location>
        <begin position="49"/>
        <end position="158"/>
    </location>
</feature>
<keyword evidence="8" id="KW-0206">Cytoskeleton</keyword>
<dbReference type="PANTHER" id="PTHR28656">
    <property type="entry name" value="COILED-COIL DOMAIN-CONTAINING PROTEIN 153"/>
    <property type="match status" value="1"/>
</dbReference>
<dbReference type="PANTHER" id="PTHR28656:SF1">
    <property type="entry name" value="COILED-COIL DOMAIN-CONTAINING PROTEIN 153"/>
    <property type="match status" value="1"/>
</dbReference>
<dbReference type="AlphaFoldDB" id="A0A8T2ISI9"/>
<keyword evidence="6 12" id="KW-0175">Coiled coil</keyword>
<feature type="region of interest" description="Disordered" evidence="13">
    <location>
        <begin position="1"/>
        <end position="24"/>
    </location>
</feature>
<accession>A0A8T2ISI9</accession>
<gene>
    <name evidence="14" type="ORF">GDO86_012799</name>
</gene>
<dbReference type="Proteomes" id="UP000812440">
    <property type="component" value="Chromosome 7"/>
</dbReference>
<organism evidence="14 15">
    <name type="scientific">Hymenochirus boettgeri</name>
    <name type="common">Congo dwarf clawed frog</name>
    <dbReference type="NCBI Taxonomy" id="247094"/>
    <lineage>
        <taxon>Eukaryota</taxon>
        <taxon>Metazoa</taxon>
        <taxon>Chordata</taxon>
        <taxon>Craniata</taxon>
        <taxon>Vertebrata</taxon>
        <taxon>Euteleostomi</taxon>
        <taxon>Amphibia</taxon>
        <taxon>Batrachia</taxon>
        <taxon>Anura</taxon>
        <taxon>Pipoidea</taxon>
        <taxon>Pipidae</taxon>
        <taxon>Pipinae</taxon>
        <taxon>Hymenochirus</taxon>
    </lineage>
</organism>
<evidence type="ECO:0000256" key="1">
    <source>
        <dbReference type="ARBA" id="ARBA00003029"/>
    </source>
</evidence>
<evidence type="ECO:0000256" key="9">
    <source>
        <dbReference type="ARBA" id="ARBA00023273"/>
    </source>
</evidence>
<reference evidence="14" key="1">
    <citation type="thesis" date="2020" institute="ProQuest LLC" country="789 East Eisenhower Parkway, Ann Arbor, MI, USA">
        <title>Comparative Genomics and Chromosome Evolution.</title>
        <authorList>
            <person name="Mudd A.B."/>
        </authorList>
    </citation>
    <scope>NUCLEOTIDE SEQUENCE</scope>
    <source>
        <strain evidence="14">Female2</strain>
        <tissue evidence="14">Blood</tissue>
    </source>
</reference>
<evidence type="ECO:0000256" key="6">
    <source>
        <dbReference type="ARBA" id="ARBA00023054"/>
    </source>
</evidence>
<feature type="compositionally biased region" description="Basic residues" evidence="13">
    <location>
        <begin position="1"/>
        <end position="16"/>
    </location>
</feature>
<dbReference type="InterPro" id="IPR033585">
    <property type="entry name" value="DRC12-like"/>
</dbReference>
<evidence type="ECO:0000256" key="12">
    <source>
        <dbReference type="SAM" id="Coils"/>
    </source>
</evidence>
<comment type="function">
    <text evidence="1">Component of the nexin-dynein regulatory complex (N-DRC), a key regulator of ciliary/flagellar motility which maintains the alignment and integrity of the distal axoneme and regulates microtubule sliding in motile axonemes.</text>
</comment>
<evidence type="ECO:0000256" key="10">
    <source>
        <dbReference type="ARBA" id="ARBA00044754"/>
    </source>
</evidence>
<evidence type="ECO:0000256" key="8">
    <source>
        <dbReference type="ARBA" id="ARBA00023212"/>
    </source>
</evidence>